<dbReference type="PROSITE" id="PS00138">
    <property type="entry name" value="SUBTILASE_SER"/>
    <property type="match status" value="1"/>
</dbReference>
<dbReference type="PRINTS" id="PR00723">
    <property type="entry name" value="SUBTILISIN"/>
</dbReference>
<feature type="active site" description="Charge relay system" evidence="5">
    <location>
        <position position="184"/>
    </location>
</feature>
<name>A0ABS3JKT9_9BACT</name>
<dbReference type="CDD" id="cd00306">
    <property type="entry name" value="Peptidases_S8_S53"/>
    <property type="match status" value="1"/>
</dbReference>
<gene>
    <name evidence="7" type="ORF">J2I46_18620</name>
</gene>
<dbReference type="InterPro" id="IPR050131">
    <property type="entry name" value="Peptidase_S8_subtilisin-like"/>
</dbReference>
<evidence type="ECO:0000256" key="2">
    <source>
        <dbReference type="ARBA" id="ARBA00022670"/>
    </source>
</evidence>
<dbReference type="Gene3D" id="3.40.50.200">
    <property type="entry name" value="Peptidase S8/S53 domain"/>
    <property type="match status" value="1"/>
</dbReference>
<accession>A0ABS3JKT9</accession>
<dbReference type="Pfam" id="PF00082">
    <property type="entry name" value="Peptidase_S8"/>
    <property type="match status" value="1"/>
</dbReference>
<keyword evidence="2 5" id="KW-0645">Protease</keyword>
<keyword evidence="8" id="KW-1185">Reference proteome</keyword>
<dbReference type="Proteomes" id="UP000664628">
    <property type="component" value="Unassembled WGS sequence"/>
</dbReference>
<keyword evidence="3 5" id="KW-0378">Hydrolase</keyword>
<evidence type="ECO:0000256" key="5">
    <source>
        <dbReference type="PROSITE-ProRule" id="PRU01240"/>
    </source>
</evidence>
<protein>
    <submittedName>
        <fullName evidence="7">S8/S53 family peptidase</fullName>
    </submittedName>
</protein>
<dbReference type="RefSeq" id="WP_207330548.1">
    <property type="nucleotide sequence ID" value="NZ_JAFMYW010000005.1"/>
</dbReference>
<dbReference type="SUPFAM" id="SSF52743">
    <property type="entry name" value="Subtilisin-like"/>
    <property type="match status" value="1"/>
</dbReference>
<dbReference type="InterPro" id="IPR023828">
    <property type="entry name" value="Peptidase_S8_Ser-AS"/>
</dbReference>
<comment type="similarity">
    <text evidence="1 5">Belongs to the peptidase S8 family.</text>
</comment>
<evidence type="ECO:0000256" key="3">
    <source>
        <dbReference type="ARBA" id="ARBA00022801"/>
    </source>
</evidence>
<evidence type="ECO:0000313" key="8">
    <source>
        <dbReference type="Proteomes" id="UP000664628"/>
    </source>
</evidence>
<comment type="caution">
    <text evidence="7">The sequence shown here is derived from an EMBL/GenBank/DDBJ whole genome shotgun (WGS) entry which is preliminary data.</text>
</comment>
<dbReference type="InterPro" id="IPR036852">
    <property type="entry name" value="Peptidase_S8/S53_dom_sf"/>
</dbReference>
<keyword evidence="4 5" id="KW-0720">Serine protease</keyword>
<dbReference type="EMBL" id="JAFMYW010000005">
    <property type="protein sequence ID" value="MBO0950616.1"/>
    <property type="molecule type" value="Genomic_DNA"/>
</dbReference>
<reference evidence="7 8" key="1">
    <citation type="submission" date="2021-03" db="EMBL/GenBank/DDBJ databases">
        <title>Fibrella sp. HMF5405 genome sequencing and assembly.</title>
        <authorList>
            <person name="Kang H."/>
            <person name="Kim H."/>
            <person name="Bae S."/>
            <person name="Joh K."/>
        </authorList>
    </citation>
    <scope>NUCLEOTIDE SEQUENCE [LARGE SCALE GENOMIC DNA]</scope>
    <source>
        <strain evidence="7 8">HMF5405</strain>
    </source>
</reference>
<dbReference type="InterPro" id="IPR000209">
    <property type="entry name" value="Peptidase_S8/S53_dom"/>
</dbReference>
<dbReference type="PROSITE" id="PS51892">
    <property type="entry name" value="SUBTILASE"/>
    <property type="match status" value="1"/>
</dbReference>
<dbReference type="PANTHER" id="PTHR43806">
    <property type="entry name" value="PEPTIDASE S8"/>
    <property type="match status" value="1"/>
</dbReference>
<evidence type="ECO:0000313" key="7">
    <source>
        <dbReference type="EMBL" id="MBO0950616.1"/>
    </source>
</evidence>
<organism evidence="7 8">
    <name type="scientific">Fibrella forsythiae</name>
    <dbReference type="NCBI Taxonomy" id="2817061"/>
    <lineage>
        <taxon>Bacteria</taxon>
        <taxon>Pseudomonadati</taxon>
        <taxon>Bacteroidota</taxon>
        <taxon>Cytophagia</taxon>
        <taxon>Cytophagales</taxon>
        <taxon>Spirosomataceae</taxon>
        <taxon>Fibrella</taxon>
    </lineage>
</organism>
<evidence type="ECO:0000259" key="6">
    <source>
        <dbReference type="Pfam" id="PF00082"/>
    </source>
</evidence>
<dbReference type="PANTHER" id="PTHR43806:SF11">
    <property type="entry name" value="CEREVISIN-RELATED"/>
    <property type="match status" value="1"/>
</dbReference>
<evidence type="ECO:0000256" key="4">
    <source>
        <dbReference type="ARBA" id="ARBA00022825"/>
    </source>
</evidence>
<proteinExistence type="inferred from homology"/>
<evidence type="ECO:0000256" key="1">
    <source>
        <dbReference type="ARBA" id="ARBA00011073"/>
    </source>
</evidence>
<sequence length="540" mass="59641">MKLFVNDLILEGQPAALVSLLSSEGLTNESLSVTTAWDKAHQAIQQPGIDFAEPDKDNYYVFDNPAYDAELFSLESADAAEEVCRQDNDYDTNWPFPKQNELPSKQIWHLDAEFAQLKVARDQVQPDKDHIVRIAHLDTGYDPTHDTFPDTLVRHDLERNFIEGELGDNAADRHSNGFGQMPGHGTGTLCILAGKRIKLDDCNFDDSIGLASHVEIVPIRIAKSVVLFRTRAFVQALEYVISLYDDTTTRCHIVTMSMGGLASQAWADVVNQAYEKGIFIVSAAGNNFGRVTPRTLVYPARFGRVVAACGVTFDGSPYYRPHTSLSVMQGNFGPRRCMGSAIAAFTPNVPWAKIDCDHIVSLAGAGTSSATPQVAAAAALYRLRYFSEIDAMPFGWQRVEAIRHALFTSACPTIAPNFNDDVTLYFGAGVLKAADLLAVLPNVSLLNQTLPDTVSFPLLSLLAGFITLETIPKSKTEQSMFEIEVQQLIQQSLRLQQILDNEEKQPAELLPPEERAFLHTILAMPEASERLKAFIRSYNP</sequence>
<feature type="active site" description="Charge relay system" evidence="5">
    <location>
        <position position="368"/>
    </location>
</feature>
<dbReference type="InterPro" id="IPR015500">
    <property type="entry name" value="Peptidase_S8_subtilisin-rel"/>
</dbReference>
<feature type="active site" description="Charge relay system" evidence="5">
    <location>
        <position position="138"/>
    </location>
</feature>
<feature type="domain" description="Peptidase S8/S53" evidence="6">
    <location>
        <begin position="132"/>
        <end position="427"/>
    </location>
</feature>